<dbReference type="InterPro" id="IPR029058">
    <property type="entry name" value="AB_hydrolase_fold"/>
</dbReference>
<feature type="non-terminal residue" evidence="2">
    <location>
        <position position="218"/>
    </location>
</feature>
<sequence length="218" mass="24871">MKSPLVSLLILLTAFYLTITAILFFTQSYFIFFPREISGNQHSFLKQFKSNEITLDHDGISLHGWFIQNETNPENPLIIYYGGNAEEVSMNLYDLDKFGDRSLLFMNYRGYGKSEGRPGQDALFSDALFIFDHISKKYHIPPEKIILKGRSLGSAVAIHVAGQRKVKAVLLVTPFDNMVNVAKKHYPIFPIKHLLRHPFYSDRIANEITCPMLAIIGE</sequence>
<feature type="transmembrane region" description="Helical" evidence="1">
    <location>
        <begin position="6"/>
        <end position="25"/>
    </location>
</feature>
<keyword evidence="1" id="KW-1133">Transmembrane helix</keyword>
<gene>
    <name evidence="2" type="ORF">METZ01_LOCUS494344</name>
</gene>
<organism evidence="2">
    <name type="scientific">marine metagenome</name>
    <dbReference type="NCBI Taxonomy" id="408172"/>
    <lineage>
        <taxon>unclassified sequences</taxon>
        <taxon>metagenomes</taxon>
        <taxon>ecological metagenomes</taxon>
    </lineage>
</organism>
<dbReference type="AlphaFoldDB" id="A0A383DB05"/>
<evidence type="ECO:0000256" key="1">
    <source>
        <dbReference type="SAM" id="Phobius"/>
    </source>
</evidence>
<keyword evidence="1" id="KW-0812">Transmembrane</keyword>
<proteinExistence type="predicted"/>
<dbReference type="SUPFAM" id="SSF53474">
    <property type="entry name" value="alpha/beta-Hydrolases"/>
    <property type="match status" value="1"/>
</dbReference>
<accession>A0A383DB05</accession>
<name>A0A383DB05_9ZZZZ</name>
<evidence type="ECO:0000313" key="2">
    <source>
        <dbReference type="EMBL" id="SVE41490.1"/>
    </source>
</evidence>
<protein>
    <recommendedName>
        <fullName evidence="3">Serine aminopeptidase S33 domain-containing protein</fullName>
    </recommendedName>
</protein>
<dbReference type="Gene3D" id="3.40.50.1820">
    <property type="entry name" value="alpha/beta hydrolase"/>
    <property type="match status" value="1"/>
</dbReference>
<keyword evidence="1" id="KW-0472">Membrane</keyword>
<reference evidence="2" key="1">
    <citation type="submission" date="2018-05" db="EMBL/GenBank/DDBJ databases">
        <authorList>
            <person name="Lanie J.A."/>
            <person name="Ng W.-L."/>
            <person name="Kazmierczak K.M."/>
            <person name="Andrzejewski T.M."/>
            <person name="Davidsen T.M."/>
            <person name="Wayne K.J."/>
            <person name="Tettelin H."/>
            <person name="Glass J.I."/>
            <person name="Rusch D."/>
            <person name="Podicherti R."/>
            <person name="Tsui H.-C.T."/>
            <person name="Winkler M.E."/>
        </authorList>
    </citation>
    <scope>NUCLEOTIDE SEQUENCE</scope>
</reference>
<evidence type="ECO:0008006" key="3">
    <source>
        <dbReference type="Google" id="ProtNLM"/>
    </source>
</evidence>
<dbReference type="PANTHER" id="PTHR12277">
    <property type="entry name" value="ALPHA/BETA HYDROLASE DOMAIN-CONTAINING PROTEIN"/>
    <property type="match status" value="1"/>
</dbReference>
<dbReference type="PANTHER" id="PTHR12277:SF81">
    <property type="entry name" value="PROTEIN ABHD13"/>
    <property type="match status" value="1"/>
</dbReference>
<dbReference type="EMBL" id="UINC01215681">
    <property type="protein sequence ID" value="SVE41490.1"/>
    <property type="molecule type" value="Genomic_DNA"/>
</dbReference>